<dbReference type="Gene3D" id="1.10.10.10">
    <property type="entry name" value="Winged helix-like DNA-binding domain superfamily/Winged helix DNA-binding domain"/>
    <property type="match status" value="1"/>
</dbReference>
<sequence length="232" mass="26779">MKALKILFADDDLKYSMLLKRFLEKEGYEVTYAGNGKIALEQFPLIKPDLVLLDINMPGYNGFEVAERIRETDKHVLIFFLSDRSDKADRLQGFQLRANDYLAKPFYPEELIARIHERFTSQLSDTVEEETYRFGQSVFNYSTNEIRTGNNKVLITSRQAEILRLLAKNLNLAVDRDLLLNTVWSSTSYANSLALNVQITYLRKALRNDPSVKIESLMKKGYILSFNDCNGR</sequence>
<name>A0A0P0G3H4_9BACE</name>
<keyword evidence="2" id="KW-0902">Two-component regulatory system</keyword>
<dbReference type="eggNOG" id="COG0745">
    <property type="taxonomic scope" value="Bacteria"/>
</dbReference>
<evidence type="ECO:0000313" key="8">
    <source>
        <dbReference type="EMBL" id="ALJ58501.1"/>
    </source>
</evidence>
<dbReference type="EMBL" id="VVYX01000021">
    <property type="protein sequence ID" value="KAA5417049.1"/>
    <property type="molecule type" value="Genomic_DNA"/>
</dbReference>
<feature type="domain" description="OmpR/PhoB-type" evidence="7">
    <location>
        <begin position="129"/>
        <end position="226"/>
    </location>
</feature>
<evidence type="ECO:0000313" key="15">
    <source>
        <dbReference type="Proteomes" id="UP000448877"/>
    </source>
</evidence>
<dbReference type="Proteomes" id="UP000325055">
    <property type="component" value="Unassembled WGS sequence"/>
</dbReference>
<dbReference type="SMART" id="SM00862">
    <property type="entry name" value="Trans_reg_C"/>
    <property type="match status" value="1"/>
</dbReference>
<dbReference type="CDD" id="cd17574">
    <property type="entry name" value="REC_OmpR"/>
    <property type="match status" value="1"/>
</dbReference>
<evidence type="ECO:0000313" key="16">
    <source>
        <dbReference type="Proteomes" id="UP000482653"/>
    </source>
</evidence>
<feature type="DNA-binding region" description="OmpR/PhoB-type" evidence="5">
    <location>
        <begin position="129"/>
        <end position="226"/>
    </location>
</feature>
<evidence type="ECO:0000313" key="10">
    <source>
        <dbReference type="EMBL" id="KAA5417049.1"/>
    </source>
</evidence>
<evidence type="ECO:0000259" key="6">
    <source>
        <dbReference type="PROSITE" id="PS50110"/>
    </source>
</evidence>
<feature type="modified residue" description="4-aspartylphosphate" evidence="4">
    <location>
        <position position="54"/>
    </location>
</feature>
<dbReference type="EMBL" id="CP012801">
    <property type="protein sequence ID" value="ALJ58501.1"/>
    <property type="molecule type" value="Genomic_DNA"/>
</dbReference>
<dbReference type="PANTHER" id="PTHR48111">
    <property type="entry name" value="REGULATOR OF RPOS"/>
    <property type="match status" value="1"/>
</dbReference>
<dbReference type="Pfam" id="PF00072">
    <property type="entry name" value="Response_reg"/>
    <property type="match status" value="1"/>
</dbReference>
<dbReference type="GO" id="GO:0000976">
    <property type="term" value="F:transcription cis-regulatory region binding"/>
    <property type="evidence" value="ECO:0007669"/>
    <property type="project" value="TreeGrafter"/>
</dbReference>
<evidence type="ECO:0000256" key="1">
    <source>
        <dbReference type="ARBA" id="ARBA00022553"/>
    </source>
</evidence>
<reference evidence="14 15" key="2">
    <citation type="journal article" date="2019" name="Nat. Med.">
        <title>A library of human gut bacterial isolates paired with longitudinal multiomics data enables mechanistic microbiome research.</title>
        <authorList>
            <person name="Poyet M."/>
            <person name="Groussin M."/>
            <person name="Gibbons S.M."/>
            <person name="Avila-Pacheco J."/>
            <person name="Jiang X."/>
            <person name="Kearney S.M."/>
            <person name="Perrotta A.R."/>
            <person name="Berdy B."/>
            <person name="Zhao S."/>
            <person name="Lieberman T.D."/>
            <person name="Swanson P.K."/>
            <person name="Smith M."/>
            <person name="Roesemann S."/>
            <person name="Alexander J.E."/>
            <person name="Rich S.A."/>
            <person name="Livny J."/>
            <person name="Vlamakis H."/>
            <person name="Clish C."/>
            <person name="Bullock K."/>
            <person name="Deik A."/>
            <person name="Scott J."/>
            <person name="Pierce K.A."/>
            <person name="Xavier R.J."/>
            <person name="Alm E.J."/>
        </authorList>
    </citation>
    <scope>NUCLEOTIDE SEQUENCE [LARGE SCALE GENOMIC DNA]</scope>
    <source>
        <strain evidence="11 15">BIOML-A6</strain>
        <strain evidence="9 14">BIOML-A7</strain>
        <strain evidence="10 16">BIOML-A8</strain>
    </source>
</reference>
<dbReference type="InterPro" id="IPR001789">
    <property type="entry name" value="Sig_transdc_resp-reg_receiver"/>
</dbReference>
<organism evidence="8 13">
    <name type="scientific">Bacteroides cellulosilyticus</name>
    <dbReference type="NCBI Taxonomy" id="246787"/>
    <lineage>
        <taxon>Bacteria</taxon>
        <taxon>Pseudomonadati</taxon>
        <taxon>Bacteroidota</taxon>
        <taxon>Bacteroidia</taxon>
        <taxon>Bacteroidales</taxon>
        <taxon>Bacteroidaceae</taxon>
        <taxon>Bacteroides</taxon>
    </lineage>
</organism>
<dbReference type="InterPro" id="IPR001867">
    <property type="entry name" value="OmpR/PhoB-type_DNA-bd"/>
</dbReference>
<dbReference type="InterPro" id="IPR036388">
    <property type="entry name" value="WH-like_DNA-bd_sf"/>
</dbReference>
<dbReference type="GeneID" id="66307334"/>
<dbReference type="InterPro" id="IPR039420">
    <property type="entry name" value="WalR-like"/>
</dbReference>
<dbReference type="STRING" id="246787.BcellWH2_01239"/>
<dbReference type="RefSeq" id="WP_007214711.1">
    <property type="nucleotide sequence ID" value="NZ_CABMLT010000001.1"/>
</dbReference>
<dbReference type="Proteomes" id="UP001266995">
    <property type="component" value="Unassembled WGS sequence"/>
</dbReference>
<evidence type="ECO:0000313" key="9">
    <source>
        <dbReference type="EMBL" id="KAA5407038.1"/>
    </source>
</evidence>
<keyword evidence="1 4" id="KW-0597">Phosphoprotein</keyword>
<evidence type="ECO:0000313" key="11">
    <source>
        <dbReference type="EMBL" id="KAA5422625.1"/>
    </source>
</evidence>
<dbReference type="InterPro" id="IPR011006">
    <property type="entry name" value="CheY-like_superfamily"/>
</dbReference>
<dbReference type="GO" id="GO:0006355">
    <property type="term" value="P:regulation of DNA-templated transcription"/>
    <property type="evidence" value="ECO:0007669"/>
    <property type="project" value="InterPro"/>
</dbReference>
<evidence type="ECO:0000313" key="14">
    <source>
        <dbReference type="Proteomes" id="UP000325055"/>
    </source>
</evidence>
<reference evidence="12" key="3">
    <citation type="submission" date="2023-08" db="EMBL/GenBank/DDBJ databases">
        <title>Reintroducing virulent viruses to syntetic microbiomes.</title>
        <authorList>
            <person name="Wilde J."/>
            <person name="Boyes R."/>
            <person name="Robinson A.V."/>
            <person name="Daisley B.A."/>
            <person name="Allen-Vercoe E."/>
        </authorList>
    </citation>
    <scope>NUCLEOTIDE SEQUENCE</scope>
    <source>
        <strain evidence="12">225I_12FAA</strain>
    </source>
</reference>
<accession>A0A0P0G3H4</accession>
<evidence type="ECO:0000256" key="5">
    <source>
        <dbReference type="PROSITE-ProRule" id="PRU01091"/>
    </source>
</evidence>
<dbReference type="AlphaFoldDB" id="A0A0P0G3H4"/>
<evidence type="ECO:0000256" key="4">
    <source>
        <dbReference type="PROSITE-ProRule" id="PRU00169"/>
    </source>
</evidence>
<feature type="domain" description="Response regulatory" evidence="6">
    <location>
        <begin position="5"/>
        <end position="119"/>
    </location>
</feature>
<dbReference type="PROSITE" id="PS51755">
    <property type="entry name" value="OMPR_PHOB"/>
    <property type="match status" value="1"/>
</dbReference>
<evidence type="ECO:0000313" key="13">
    <source>
        <dbReference type="Proteomes" id="UP000061809"/>
    </source>
</evidence>
<evidence type="ECO:0000256" key="2">
    <source>
        <dbReference type="ARBA" id="ARBA00023012"/>
    </source>
</evidence>
<dbReference type="PATRIC" id="fig|246787.4.peg.1277"/>
<dbReference type="PANTHER" id="PTHR48111:SF40">
    <property type="entry name" value="PHOSPHATE REGULON TRANSCRIPTIONAL REGULATORY PROTEIN PHOB"/>
    <property type="match status" value="1"/>
</dbReference>
<evidence type="ECO:0000313" key="12">
    <source>
        <dbReference type="EMBL" id="MDT4510554.1"/>
    </source>
</evidence>
<dbReference type="Pfam" id="PF00486">
    <property type="entry name" value="Trans_reg_C"/>
    <property type="match status" value="1"/>
</dbReference>
<dbReference type="EMBL" id="VVYW01000013">
    <property type="protein sequence ID" value="KAA5407038.1"/>
    <property type="molecule type" value="Genomic_DNA"/>
</dbReference>
<dbReference type="SMART" id="SM00448">
    <property type="entry name" value="REC"/>
    <property type="match status" value="1"/>
</dbReference>
<dbReference type="GO" id="GO:0005829">
    <property type="term" value="C:cytosol"/>
    <property type="evidence" value="ECO:0007669"/>
    <property type="project" value="TreeGrafter"/>
</dbReference>
<dbReference type="Proteomes" id="UP000482653">
    <property type="component" value="Unassembled WGS sequence"/>
</dbReference>
<protein>
    <submittedName>
        <fullName evidence="9">Response regulator transcription factor</fullName>
    </submittedName>
    <submittedName>
        <fullName evidence="8">Transcriptional regulatory protein YycF</fullName>
    </submittedName>
</protein>
<gene>
    <name evidence="8" type="primary">yycF_1</name>
    <name evidence="8" type="ORF">BcellWH2_01239</name>
    <name evidence="11" type="ORF">F2Y81_04025</name>
    <name evidence="9" type="ORF">F2Y86_15975</name>
    <name evidence="10" type="ORF">F2Y87_17715</name>
    <name evidence="12" type="ORF">RO785_06120</name>
</gene>
<dbReference type="PROSITE" id="PS50110">
    <property type="entry name" value="RESPONSE_REGULATORY"/>
    <property type="match status" value="1"/>
</dbReference>
<evidence type="ECO:0000256" key="3">
    <source>
        <dbReference type="ARBA" id="ARBA00023125"/>
    </source>
</evidence>
<dbReference type="EMBL" id="JAVSNH010000001">
    <property type="protein sequence ID" value="MDT4510554.1"/>
    <property type="molecule type" value="Genomic_DNA"/>
</dbReference>
<dbReference type="Proteomes" id="UP000061809">
    <property type="component" value="Chromosome"/>
</dbReference>
<dbReference type="GO" id="GO:0032993">
    <property type="term" value="C:protein-DNA complex"/>
    <property type="evidence" value="ECO:0007669"/>
    <property type="project" value="TreeGrafter"/>
</dbReference>
<reference evidence="8 13" key="1">
    <citation type="journal article" date="2015" name="Science">
        <title>Genetic determinants of in vivo fitness and diet responsiveness in multiple human gut Bacteroides.</title>
        <authorList>
            <person name="Wu M."/>
            <person name="McNulty N.P."/>
            <person name="Rodionov D.A."/>
            <person name="Khoroshkin M.S."/>
            <person name="Griffin N.W."/>
            <person name="Cheng J."/>
            <person name="Latreille P."/>
            <person name="Kerstetter R.A."/>
            <person name="Terrapon N."/>
            <person name="Henrissat B."/>
            <person name="Osterman A.L."/>
            <person name="Gordon J.I."/>
        </authorList>
    </citation>
    <scope>NUCLEOTIDE SEQUENCE [LARGE SCALE GENOMIC DNA]</scope>
    <source>
        <strain evidence="8 13">WH2</strain>
    </source>
</reference>
<dbReference type="CDD" id="cd00383">
    <property type="entry name" value="trans_reg_C"/>
    <property type="match status" value="1"/>
</dbReference>
<dbReference type="EMBL" id="VVYV01000004">
    <property type="protein sequence ID" value="KAA5422625.1"/>
    <property type="molecule type" value="Genomic_DNA"/>
</dbReference>
<dbReference type="SUPFAM" id="SSF52172">
    <property type="entry name" value="CheY-like"/>
    <property type="match status" value="1"/>
</dbReference>
<dbReference type="KEGG" id="bcel:BcellWH2_01239"/>
<dbReference type="Proteomes" id="UP000448877">
    <property type="component" value="Unassembled WGS sequence"/>
</dbReference>
<proteinExistence type="predicted"/>
<evidence type="ECO:0000259" key="7">
    <source>
        <dbReference type="PROSITE" id="PS51755"/>
    </source>
</evidence>
<dbReference type="Gene3D" id="3.40.50.2300">
    <property type="match status" value="1"/>
</dbReference>
<keyword evidence="3 5" id="KW-0238">DNA-binding</keyword>
<dbReference type="GO" id="GO:0000156">
    <property type="term" value="F:phosphorelay response regulator activity"/>
    <property type="evidence" value="ECO:0007669"/>
    <property type="project" value="TreeGrafter"/>
</dbReference>